<dbReference type="STRING" id="675864.SAMN04489747_0675"/>
<keyword evidence="2" id="KW-1185">Reference proteome</keyword>
<dbReference type="SUPFAM" id="SSF56281">
    <property type="entry name" value="Metallo-hydrolase/oxidoreductase"/>
    <property type="match status" value="1"/>
</dbReference>
<dbReference type="PANTHER" id="PTHR36839:SF1">
    <property type="entry name" value="METALLO-BETA-LACTAMASE FAMILY PROTEIN (AFU_ORTHOLOGUE AFUA_5G12770)"/>
    <property type="match status" value="1"/>
</dbReference>
<dbReference type="InterPro" id="IPR036866">
    <property type="entry name" value="RibonucZ/Hydroxyglut_hydro"/>
</dbReference>
<dbReference type="Gene3D" id="3.60.15.10">
    <property type="entry name" value="Ribonuclease Z/Hydroxyacylglutathione hydrolase-like"/>
    <property type="match status" value="1"/>
</dbReference>
<dbReference type="EMBL" id="LT629688">
    <property type="protein sequence ID" value="SDD31130.1"/>
    <property type="molecule type" value="Genomic_DNA"/>
</dbReference>
<evidence type="ECO:0000313" key="1">
    <source>
        <dbReference type="EMBL" id="SDD31130.1"/>
    </source>
</evidence>
<reference evidence="1 2" key="1">
    <citation type="submission" date="2016-10" db="EMBL/GenBank/DDBJ databases">
        <authorList>
            <person name="de Groot N.N."/>
        </authorList>
    </citation>
    <scope>NUCLEOTIDE SEQUENCE [LARGE SCALE GENOMIC DNA]</scope>
    <source>
        <strain evidence="1 2">MON 2.2</strain>
    </source>
</reference>
<sequence length="285" mass="30535">MTTSGLLTTPPWLCLACGVEHPPGPVPPERCPICLDERQYVGPGGQRWARLDELVGSGRRATVEELEPGLHGITVEPGVGIGQRALLVQGEQGNLLWDPVGYLDDELVEQVRALGGVAAIASSHPHMFGAQVAWSSAFSGAPVHVNACDAEWVQRHDAVVRTWRDRLEPVPGIVLHRIGGHFAGSAVAHLPGHDGRGVLLGGDTVVATPDQRWTSFLRSYPNKVPLSAAVVTAIARRLRDLPADRLYDNLGGVVAADAGEWVQRSADRYVAWVSGEHDHLTGALD</sequence>
<dbReference type="Proteomes" id="UP000198546">
    <property type="component" value="Chromosome i"/>
</dbReference>
<dbReference type="PANTHER" id="PTHR36839">
    <property type="entry name" value="METALLO-BETA-LACTAMASE FAMILY PROTEIN (AFU_ORTHOLOGUE AFUA_5G12770)"/>
    <property type="match status" value="1"/>
</dbReference>
<proteinExistence type="predicted"/>
<dbReference type="AlphaFoldDB" id="A0A1G6TPZ5"/>
<organism evidence="1 2">
    <name type="scientific">Auraticoccus monumenti</name>
    <dbReference type="NCBI Taxonomy" id="675864"/>
    <lineage>
        <taxon>Bacteria</taxon>
        <taxon>Bacillati</taxon>
        <taxon>Actinomycetota</taxon>
        <taxon>Actinomycetes</taxon>
        <taxon>Propionibacteriales</taxon>
        <taxon>Propionibacteriaceae</taxon>
        <taxon>Auraticoccus</taxon>
    </lineage>
</organism>
<dbReference type="RefSeq" id="WP_231946486.1">
    <property type="nucleotide sequence ID" value="NZ_LT629688.1"/>
</dbReference>
<evidence type="ECO:0000313" key="2">
    <source>
        <dbReference type="Proteomes" id="UP000198546"/>
    </source>
</evidence>
<gene>
    <name evidence="1" type="ORF">SAMN04489747_0675</name>
</gene>
<evidence type="ECO:0008006" key="3">
    <source>
        <dbReference type="Google" id="ProtNLM"/>
    </source>
</evidence>
<protein>
    <recommendedName>
        <fullName evidence="3">Metallo-beta-lactamase superfamily protein</fullName>
    </recommendedName>
</protein>
<name>A0A1G6TPZ5_9ACTN</name>
<accession>A0A1G6TPZ5</accession>